<dbReference type="Gene3D" id="3.40.50.300">
    <property type="entry name" value="P-loop containing nucleotide triphosphate hydrolases"/>
    <property type="match status" value="2"/>
</dbReference>
<protein>
    <submittedName>
        <fullName evidence="7">ATP-binding cassette domain-containing protein</fullName>
    </submittedName>
</protein>
<dbReference type="CDD" id="cd03225">
    <property type="entry name" value="ABC_cobalt_CbiO_domain1"/>
    <property type="match status" value="2"/>
</dbReference>
<gene>
    <name evidence="7" type="ORF">IAA19_08740</name>
</gene>
<comment type="similarity">
    <text evidence="1">Belongs to the ABC transporter superfamily.</text>
</comment>
<reference evidence="7" key="1">
    <citation type="journal article" date="2021" name="PeerJ">
        <title>Extensive microbial diversity within the chicken gut microbiome revealed by metagenomics and culture.</title>
        <authorList>
            <person name="Gilroy R."/>
            <person name="Ravi A."/>
            <person name="Getino M."/>
            <person name="Pursley I."/>
            <person name="Horton D.L."/>
            <person name="Alikhan N.F."/>
            <person name="Baker D."/>
            <person name="Gharbi K."/>
            <person name="Hall N."/>
            <person name="Watson M."/>
            <person name="Adriaenssens E.M."/>
            <person name="Foster-Nyarko E."/>
            <person name="Jarju S."/>
            <person name="Secka A."/>
            <person name="Antonio M."/>
            <person name="Oren A."/>
            <person name="Chaudhuri R.R."/>
            <person name="La Ragione R."/>
            <person name="Hildebrand F."/>
            <person name="Pallen M.J."/>
        </authorList>
    </citation>
    <scope>NUCLEOTIDE SEQUENCE</scope>
    <source>
        <strain evidence="7">ChiHjej12B11-14209</strain>
    </source>
</reference>
<sequence>MPRGRSRHAVHGDGRPRRPRGPARARGRLARGRARVLPARARRPCDGARPCLAAPAARARLPCQPALLGLRLHAPDEARPAQRLRGEPRVRCHDGRAHGCHGAVARGCRRGALAGPAARARGPQDARAAARGLDGGAARAAAARQGPRDARDARGVHVRRGATAAASRALTRHDDAALLVAGGLDRAGRRDARPRLGVGARADGVAPGAPAGPRRCHARRPSRPSWREWRVGVARLLDLALLPNDVRRRAVVGLRCPRRAGAASRDRRAPCTRARGGPIGPTCTRYKWGNTVSRDPCALARGGSLVSALSYRGVTFSYAGAPEGSPVLRDVSLEVPEGAFALVIGATGSGKSTLLRLAKPEIAPAGELLGSVRALGRDVRSLGAQESARTVGYVFQNPDAQVVCESVWHEMAFGLENLGVPEPEMRRRVAETATYLGMGPWFRARTAELSGGQRQTLALAAALAMRPRLLLLDEPTSMLDPLAERDFLSLLFRANRDLGVTVVVATHDPAAMRDYATCAFELRDASVRPLDPAEVASTVPHLYQVQVEHAGRGGGQLVRADDLWLRYARDGQWVLRALDLSVDEGEVRALVGSNGCGKSTLLSALAGTLRPQRGRVRSAAASSQALLPQSPKALLACETVLDELGEWSRGAGYGEREVEEALRRLGLSGARDRHPYDLSGGEQQLLALEKLLLTRPRLLLLDEPTKGLDPAARARVAQRVASARDGGATVVVATHDMGFVRAVADSVSLMFDGGLALTQPTEEFFSSSWLYRD</sequence>
<dbReference type="Pfam" id="PF00005">
    <property type="entry name" value="ABC_tran"/>
    <property type="match status" value="2"/>
</dbReference>
<proteinExistence type="inferred from homology"/>
<keyword evidence="3" id="KW-0547">Nucleotide-binding</keyword>
<dbReference type="PANTHER" id="PTHR43553">
    <property type="entry name" value="HEAVY METAL TRANSPORTER"/>
    <property type="match status" value="1"/>
</dbReference>
<evidence type="ECO:0000256" key="1">
    <source>
        <dbReference type="ARBA" id="ARBA00005417"/>
    </source>
</evidence>
<evidence type="ECO:0000313" key="7">
    <source>
        <dbReference type="EMBL" id="HIZ47086.1"/>
    </source>
</evidence>
<dbReference type="InterPro" id="IPR003593">
    <property type="entry name" value="AAA+_ATPase"/>
</dbReference>
<feature type="compositionally biased region" description="Low complexity" evidence="5">
    <location>
        <begin position="199"/>
        <end position="213"/>
    </location>
</feature>
<evidence type="ECO:0000256" key="2">
    <source>
        <dbReference type="ARBA" id="ARBA00022448"/>
    </source>
</evidence>
<evidence type="ECO:0000256" key="4">
    <source>
        <dbReference type="ARBA" id="ARBA00022840"/>
    </source>
</evidence>
<name>A0A9D2F0Y6_9ACTN</name>
<dbReference type="InterPro" id="IPR050095">
    <property type="entry name" value="ECF_ABC_transporter_ATP-bd"/>
</dbReference>
<dbReference type="PROSITE" id="PS50893">
    <property type="entry name" value="ABC_TRANSPORTER_2"/>
    <property type="match status" value="2"/>
</dbReference>
<comment type="caution">
    <text evidence="7">The sequence shown here is derived from an EMBL/GenBank/DDBJ whole genome shotgun (WGS) entry which is preliminary data.</text>
</comment>
<feature type="region of interest" description="Disordered" evidence="5">
    <location>
        <begin position="115"/>
        <end position="160"/>
    </location>
</feature>
<dbReference type="Proteomes" id="UP000824062">
    <property type="component" value="Unassembled WGS sequence"/>
</dbReference>
<accession>A0A9D2F0Y6</accession>
<feature type="compositionally biased region" description="Basic and acidic residues" evidence="5">
    <location>
        <begin position="146"/>
        <end position="155"/>
    </location>
</feature>
<evidence type="ECO:0000256" key="3">
    <source>
        <dbReference type="ARBA" id="ARBA00022741"/>
    </source>
</evidence>
<organism evidence="7 8">
    <name type="scientific">Candidatus Olsenella pullistercoris</name>
    <dbReference type="NCBI Taxonomy" id="2838712"/>
    <lineage>
        <taxon>Bacteria</taxon>
        <taxon>Bacillati</taxon>
        <taxon>Actinomycetota</taxon>
        <taxon>Coriobacteriia</taxon>
        <taxon>Coriobacteriales</taxon>
        <taxon>Atopobiaceae</taxon>
        <taxon>Olsenella</taxon>
    </lineage>
</organism>
<dbReference type="GO" id="GO:0016887">
    <property type="term" value="F:ATP hydrolysis activity"/>
    <property type="evidence" value="ECO:0007669"/>
    <property type="project" value="InterPro"/>
</dbReference>
<keyword evidence="2" id="KW-0813">Transport</keyword>
<keyword evidence="4 7" id="KW-0067">ATP-binding</keyword>
<dbReference type="InterPro" id="IPR015856">
    <property type="entry name" value="ABC_transpr_CbiO/EcfA_su"/>
</dbReference>
<dbReference type="PANTHER" id="PTHR43553:SF24">
    <property type="entry name" value="ENERGY-COUPLING FACTOR TRANSPORTER ATP-BINDING PROTEIN ECFA1"/>
    <property type="match status" value="1"/>
</dbReference>
<feature type="domain" description="ABC transporter" evidence="6">
    <location>
        <begin position="558"/>
        <end position="770"/>
    </location>
</feature>
<evidence type="ECO:0000313" key="8">
    <source>
        <dbReference type="Proteomes" id="UP000824062"/>
    </source>
</evidence>
<dbReference type="GO" id="GO:0042626">
    <property type="term" value="F:ATPase-coupled transmembrane transporter activity"/>
    <property type="evidence" value="ECO:0007669"/>
    <property type="project" value="TreeGrafter"/>
</dbReference>
<dbReference type="GO" id="GO:0005524">
    <property type="term" value="F:ATP binding"/>
    <property type="evidence" value="ECO:0007669"/>
    <property type="project" value="UniProtKB-KW"/>
</dbReference>
<reference evidence="7" key="2">
    <citation type="submission" date="2021-04" db="EMBL/GenBank/DDBJ databases">
        <authorList>
            <person name="Gilroy R."/>
        </authorList>
    </citation>
    <scope>NUCLEOTIDE SEQUENCE</scope>
    <source>
        <strain evidence="7">ChiHjej12B11-14209</strain>
    </source>
</reference>
<evidence type="ECO:0000259" key="6">
    <source>
        <dbReference type="PROSITE" id="PS50893"/>
    </source>
</evidence>
<feature type="region of interest" description="Disordered" evidence="5">
    <location>
        <begin position="199"/>
        <end position="220"/>
    </location>
</feature>
<feature type="compositionally biased region" description="Basic residues" evidence="5">
    <location>
        <begin position="17"/>
        <end position="30"/>
    </location>
</feature>
<dbReference type="EMBL" id="DXBM01000072">
    <property type="protein sequence ID" value="HIZ47086.1"/>
    <property type="molecule type" value="Genomic_DNA"/>
</dbReference>
<dbReference type="SUPFAM" id="SSF52540">
    <property type="entry name" value="P-loop containing nucleoside triphosphate hydrolases"/>
    <property type="match status" value="2"/>
</dbReference>
<dbReference type="GO" id="GO:0043190">
    <property type="term" value="C:ATP-binding cassette (ABC) transporter complex"/>
    <property type="evidence" value="ECO:0007669"/>
    <property type="project" value="TreeGrafter"/>
</dbReference>
<feature type="domain" description="ABC transporter" evidence="6">
    <location>
        <begin position="309"/>
        <end position="549"/>
    </location>
</feature>
<feature type="compositionally biased region" description="Low complexity" evidence="5">
    <location>
        <begin position="115"/>
        <end position="145"/>
    </location>
</feature>
<feature type="region of interest" description="Disordered" evidence="5">
    <location>
        <begin position="1"/>
        <end position="30"/>
    </location>
</feature>
<dbReference type="SMART" id="SM00382">
    <property type="entry name" value="AAA"/>
    <property type="match status" value="2"/>
</dbReference>
<dbReference type="AlphaFoldDB" id="A0A9D2F0Y6"/>
<evidence type="ECO:0000256" key="5">
    <source>
        <dbReference type="SAM" id="MobiDB-lite"/>
    </source>
</evidence>
<dbReference type="InterPro" id="IPR027417">
    <property type="entry name" value="P-loop_NTPase"/>
</dbReference>
<dbReference type="InterPro" id="IPR003439">
    <property type="entry name" value="ABC_transporter-like_ATP-bd"/>
</dbReference>